<proteinExistence type="predicted"/>
<sequence length="217" mass="24328">MTVGELFLSAFLPVLFEKLASHELLQFARRGKVHLKLKKWERVLNMIAAVLNDAQEKQLMHRAVRIWLDNHQDLTYDVEDILDEFVTEALGRKLMAEHWSSTSKVRNLIPACFKSLSPSAIKFNVSMGSKISDITSRLEELHMQSDVLGLKEIARGTTTALRRRLSSSSVPVEPNVYGRDEDKAKVLEMVLSDELSGANFHVISIVGMPGIGKTTLA</sequence>
<name>A0ACC1YRS4_MELAZ</name>
<gene>
    <name evidence="1" type="ORF">OWV82_004202</name>
</gene>
<keyword evidence="2" id="KW-1185">Reference proteome</keyword>
<dbReference type="Proteomes" id="UP001164539">
    <property type="component" value="Chromosome 2"/>
</dbReference>
<dbReference type="EMBL" id="CM051395">
    <property type="protein sequence ID" value="KAJ4725310.1"/>
    <property type="molecule type" value="Genomic_DNA"/>
</dbReference>
<organism evidence="1 2">
    <name type="scientific">Melia azedarach</name>
    <name type="common">Chinaberry tree</name>
    <dbReference type="NCBI Taxonomy" id="155640"/>
    <lineage>
        <taxon>Eukaryota</taxon>
        <taxon>Viridiplantae</taxon>
        <taxon>Streptophyta</taxon>
        <taxon>Embryophyta</taxon>
        <taxon>Tracheophyta</taxon>
        <taxon>Spermatophyta</taxon>
        <taxon>Magnoliopsida</taxon>
        <taxon>eudicotyledons</taxon>
        <taxon>Gunneridae</taxon>
        <taxon>Pentapetalae</taxon>
        <taxon>rosids</taxon>
        <taxon>malvids</taxon>
        <taxon>Sapindales</taxon>
        <taxon>Meliaceae</taxon>
        <taxon>Melia</taxon>
    </lineage>
</organism>
<accession>A0ACC1YRS4</accession>
<comment type="caution">
    <text evidence="1">The sequence shown here is derived from an EMBL/GenBank/DDBJ whole genome shotgun (WGS) entry which is preliminary data.</text>
</comment>
<evidence type="ECO:0000313" key="1">
    <source>
        <dbReference type="EMBL" id="KAJ4725310.1"/>
    </source>
</evidence>
<reference evidence="1 2" key="1">
    <citation type="journal article" date="2023" name="Science">
        <title>Complex scaffold remodeling in plant triterpene biosynthesis.</title>
        <authorList>
            <person name="De La Pena R."/>
            <person name="Hodgson H."/>
            <person name="Liu J.C."/>
            <person name="Stephenson M.J."/>
            <person name="Martin A.C."/>
            <person name="Owen C."/>
            <person name="Harkess A."/>
            <person name="Leebens-Mack J."/>
            <person name="Jimenez L.E."/>
            <person name="Osbourn A."/>
            <person name="Sattely E.S."/>
        </authorList>
    </citation>
    <scope>NUCLEOTIDE SEQUENCE [LARGE SCALE GENOMIC DNA]</scope>
    <source>
        <strain evidence="2">cv. JPN11</strain>
        <tissue evidence="1">Leaf</tissue>
    </source>
</reference>
<protein>
    <submittedName>
        <fullName evidence="1">NB-ARC domain-containing disease resistance protein</fullName>
    </submittedName>
</protein>
<evidence type="ECO:0000313" key="2">
    <source>
        <dbReference type="Proteomes" id="UP001164539"/>
    </source>
</evidence>